<protein>
    <submittedName>
        <fullName evidence="4">PLP-dependent cysteine synthase family protein</fullName>
    </submittedName>
</protein>
<dbReference type="InterPro" id="IPR001926">
    <property type="entry name" value="TrpB-like_PALP"/>
</dbReference>
<dbReference type="RefSeq" id="WP_371149879.1">
    <property type="nucleotide sequence ID" value="NZ_JBFSOO010000001.1"/>
</dbReference>
<evidence type="ECO:0000313" key="5">
    <source>
        <dbReference type="Proteomes" id="UP001568358"/>
    </source>
</evidence>
<dbReference type="Proteomes" id="UP001568358">
    <property type="component" value="Unassembled WGS sequence"/>
</dbReference>
<evidence type="ECO:0000313" key="4">
    <source>
        <dbReference type="EMBL" id="MEZ6852337.1"/>
    </source>
</evidence>
<dbReference type="PANTHER" id="PTHR10314">
    <property type="entry name" value="CYSTATHIONINE BETA-SYNTHASE"/>
    <property type="match status" value="1"/>
</dbReference>
<dbReference type="EMBL" id="JBFSOO010000001">
    <property type="protein sequence ID" value="MEZ6852337.1"/>
    <property type="molecule type" value="Genomic_DNA"/>
</dbReference>
<dbReference type="InterPro" id="IPR036052">
    <property type="entry name" value="TrpB-like_PALP_sf"/>
</dbReference>
<evidence type="ECO:0000256" key="2">
    <source>
        <dbReference type="ARBA" id="ARBA00022898"/>
    </source>
</evidence>
<organism evidence="4 5">
    <name type="scientific">Halodesulfovibrio aestuarii</name>
    <dbReference type="NCBI Taxonomy" id="126333"/>
    <lineage>
        <taxon>Bacteria</taxon>
        <taxon>Pseudomonadati</taxon>
        <taxon>Thermodesulfobacteriota</taxon>
        <taxon>Desulfovibrionia</taxon>
        <taxon>Desulfovibrionales</taxon>
        <taxon>Desulfovibrionaceae</taxon>
        <taxon>Halodesulfovibrio</taxon>
    </lineage>
</organism>
<dbReference type="Gene3D" id="3.40.50.1100">
    <property type="match status" value="2"/>
</dbReference>
<comment type="cofactor">
    <cofactor evidence="1">
        <name>pyridoxal 5'-phosphate</name>
        <dbReference type="ChEBI" id="CHEBI:597326"/>
    </cofactor>
</comment>
<feature type="domain" description="Tryptophan synthase beta chain-like PALP" evidence="3">
    <location>
        <begin position="7"/>
        <end position="287"/>
    </location>
</feature>
<reference evidence="4 5" key="1">
    <citation type="submission" date="2024-07" db="EMBL/GenBank/DDBJ databases">
        <title>Active virus-host system and metabolic interactions in a Lokiarchaeon culture.</title>
        <authorList>
            <person name="Ponce Toledo R.I."/>
            <person name="Rodrigues Oliveira T."/>
            <person name="Schleper C."/>
        </authorList>
    </citation>
    <scope>NUCLEOTIDE SEQUENCE [LARGE SCALE GENOMIC DNA]</scope>
    <source>
        <strain evidence="4 5">B35</strain>
    </source>
</reference>
<keyword evidence="5" id="KW-1185">Reference proteome</keyword>
<keyword evidence="2" id="KW-0663">Pyridoxal phosphate</keyword>
<evidence type="ECO:0000259" key="3">
    <source>
        <dbReference type="Pfam" id="PF00291"/>
    </source>
</evidence>
<accession>A0ABV4JNM5</accession>
<comment type="caution">
    <text evidence="4">The sequence shown here is derived from an EMBL/GenBank/DDBJ whole genome shotgun (WGS) entry which is preliminary data.</text>
</comment>
<name>A0ABV4JNM5_9BACT</name>
<proteinExistence type="predicted"/>
<dbReference type="CDD" id="cd01561">
    <property type="entry name" value="CBS_like"/>
    <property type="match status" value="1"/>
</dbReference>
<sequence>MKFNSILDCVGSTPCLEVSLENGVVFAKAEFMNPGGSIKDRIVARIVRQAEESGRLYRGMKVAEATSGNTGISLAMAGAANSYDVTIFMPETASLERRNMLKLLGATVELTPAEDSVGGAVAALEQFKVAYPDVFVVNQFVNKENIAAHYYGTGTEIWDDLNGRIDCFVSGIGSGGTLMGVGSFLKEHASHVTVFAAEPKGASALLGHTEGHHCIEGIGDGFLPEIVDPNLVDGIFEISDADAIDQALRLAQTHGVPVGLSSGANLVAANRILAEHPDWNVVTILPDRAERYFSTPMFSRVA</sequence>
<gene>
    <name evidence="4" type="ORF">AB2Z07_02115</name>
</gene>
<dbReference type="SUPFAM" id="SSF53686">
    <property type="entry name" value="Tryptophan synthase beta subunit-like PLP-dependent enzymes"/>
    <property type="match status" value="1"/>
</dbReference>
<dbReference type="InterPro" id="IPR050214">
    <property type="entry name" value="Cys_Synth/Cystath_Beta-Synth"/>
</dbReference>
<dbReference type="Pfam" id="PF00291">
    <property type="entry name" value="PALP"/>
    <property type="match status" value="1"/>
</dbReference>
<evidence type="ECO:0000256" key="1">
    <source>
        <dbReference type="ARBA" id="ARBA00001933"/>
    </source>
</evidence>